<accession>A0A4Q9PY60</accession>
<evidence type="ECO:0000313" key="2">
    <source>
        <dbReference type="Proteomes" id="UP000292082"/>
    </source>
</evidence>
<gene>
    <name evidence="1" type="ORF">BD310DRAFT_407701</name>
</gene>
<reference evidence="1 2" key="1">
    <citation type="submission" date="2019-01" db="EMBL/GenBank/DDBJ databases">
        <title>Draft genome sequences of three monokaryotic isolates of the white-rot basidiomycete fungus Dichomitus squalens.</title>
        <authorList>
            <consortium name="DOE Joint Genome Institute"/>
            <person name="Lopez S.C."/>
            <person name="Andreopoulos B."/>
            <person name="Pangilinan J."/>
            <person name="Lipzen A."/>
            <person name="Riley R."/>
            <person name="Ahrendt S."/>
            <person name="Ng V."/>
            <person name="Barry K."/>
            <person name="Daum C."/>
            <person name="Grigoriev I.V."/>
            <person name="Hilden K.S."/>
            <person name="Makela M.R."/>
            <person name="de Vries R.P."/>
        </authorList>
    </citation>
    <scope>NUCLEOTIDE SEQUENCE [LARGE SCALE GENOMIC DNA]</scope>
    <source>
        <strain evidence="1 2">CBS 464.89</strain>
    </source>
</reference>
<keyword evidence="2" id="KW-1185">Reference proteome</keyword>
<protein>
    <submittedName>
        <fullName evidence="1">Uncharacterized protein</fullName>
    </submittedName>
</protein>
<dbReference type="EMBL" id="ML145113">
    <property type="protein sequence ID" value="TBU59490.1"/>
    <property type="molecule type" value="Genomic_DNA"/>
</dbReference>
<organism evidence="1 2">
    <name type="scientific">Dichomitus squalens</name>
    <dbReference type="NCBI Taxonomy" id="114155"/>
    <lineage>
        <taxon>Eukaryota</taxon>
        <taxon>Fungi</taxon>
        <taxon>Dikarya</taxon>
        <taxon>Basidiomycota</taxon>
        <taxon>Agaricomycotina</taxon>
        <taxon>Agaricomycetes</taxon>
        <taxon>Polyporales</taxon>
        <taxon>Polyporaceae</taxon>
        <taxon>Dichomitus</taxon>
    </lineage>
</organism>
<evidence type="ECO:0000313" key="1">
    <source>
        <dbReference type="EMBL" id="TBU59490.1"/>
    </source>
</evidence>
<sequence length="153" mass="16199">MSATSLTVDGTRYVRAQIPTPARPRASIGSGSSACDPWTVPVVSHGRIGAVPTVGMIAAVLAARGCSICISISLFCCSRCTLALLSLMADGGWSHLRATSSRRTATDLMRSCDAFFAFRSRLPHAPTVSLRENLCQFIQGIRIPNPAVRVGPP</sequence>
<name>A0A4Q9PY60_9APHY</name>
<proteinExistence type="predicted"/>
<dbReference type="Proteomes" id="UP000292082">
    <property type="component" value="Unassembled WGS sequence"/>
</dbReference>
<dbReference type="AlphaFoldDB" id="A0A4Q9PY60"/>